<dbReference type="Pfam" id="PF00712">
    <property type="entry name" value="DNA_pol3_beta"/>
    <property type="match status" value="1"/>
</dbReference>
<evidence type="ECO:0000259" key="11">
    <source>
        <dbReference type="Pfam" id="PF00712"/>
    </source>
</evidence>
<keyword evidence="6 10" id="KW-0548">Nucleotidyltransferase</keyword>
<dbReference type="InterPro" id="IPR022637">
    <property type="entry name" value="DNA_polIII_beta_cen"/>
</dbReference>
<proteinExistence type="inferred from homology"/>
<dbReference type="InterPro" id="IPR022634">
    <property type="entry name" value="DNA_polIII_beta_N"/>
</dbReference>
<evidence type="ECO:0000259" key="13">
    <source>
        <dbReference type="Pfam" id="PF02768"/>
    </source>
</evidence>
<dbReference type="InterPro" id="IPR001001">
    <property type="entry name" value="DNA_polIII_beta"/>
</dbReference>
<keyword evidence="5 10" id="KW-0808">Transferase</keyword>
<dbReference type="GO" id="GO:0008408">
    <property type="term" value="F:3'-5' exonuclease activity"/>
    <property type="evidence" value="ECO:0007669"/>
    <property type="project" value="InterPro"/>
</dbReference>
<dbReference type="InterPro" id="IPR022635">
    <property type="entry name" value="DNA_polIII_beta_C"/>
</dbReference>
<evidence type="ECO:0000256" key="10">
    <source>
        <dbReference type="PIRNR" id="PIRNR000804"/>
    </source>
</evidence>
<dbReference type="PANTHER" id="PTHR30478:SF0">
    <property type="entry name" value="BETA SLIDING CLAMP"/>
    <property type="match status" value="1"/>
</dbReference>
<dbReference type="Gene3D" id="3.10.150.10">
    <property type="entry name" value="DNA Polymerase III, subunit A, domain 2"/>
    <property type="match status" value="1"/>
</dbReference>
<dbReference type="GO" id="GO:0003677">
    <property type="term" value="F:DNA binding"/>
    <property type="evidence" value="ECO:0007669"/>
    <property type="project" value="UniProtKB-UniRule"/>
</dbReference>
<dbReference type="GO" id="GO:0005737">
    <property type="term" value="C:cytoplasm"/>
    <property type="evidence" value="ECO:0007669"/>
    <property type="project" value="UniProtKB-SubCell"/>
</dbReference>
<feature type="domain" description="DNA polymerase III beta sliding clamp C-terminal" evidence="13">
    <location>
        <begin position="254"/>
        <end position="378"/>
    </location>
</feature>
<evidence type="ECO:0000256" key="5">
    <source>
        <dbReference type="ARBA" id="ARBA00022679"/>
    </source>
</evidence>
<dbReference type="OrthoDB" id="8421503at2"/>
<reference evidence="15" key="1">
    <citation type="submission" date="2016-09" db="EMBL/GenBank/DDBJ databases">
        <title>Draft genome sequence of a novel species of the family Streptococcaceae isolated from flowers.</title>
        <authorList>
            <person name="Chuah L.-O."/>
            <person name="Yap K.-P."/>
            <person name="Thong K.L."/>
            <person name="Liong M.T."/>
            <person name="Ahmad R."/>
            <person name="Rusul G."/>
        </authorList>
    </citation>
    <scope>NUCLEOTIDE SEQUENCE [LARGE SCALE GENOMIC DNA]</scope>
    <source>
        <strain evidence="15">DF1</strain>
    </source>
</reference>
<dbReference type="InterPro" id="IPR046938">
    <property type="entry name" value="DNA_clamp_sf"/>
</dbReference>
<evidence type="ECO:0000256" key="4">
    <source>
        <dbReference type="ARBA" id="ARBA00022490"/>
    </source>
</evidence>
<keyword evidence="7 10" id="KW-0235">DNA replication</keyword>
<evidence type="ECO:0000256" key="9">
    <source>
        <dbReference type="ARBA" id="ARBA00023125"/>
    </source>
</evidence>
<dbReference type="PANTHER" id="PTHR30478">
    <property type="entry name" value="DNA POLYMERASE III SUBUNIT BETA"/>
    <property type="match status" value="1"/>
</dbReference>
<protein>
    <recommendedName>
        <fullName evidence="3 10">Beta sliding clamp</fullName>
    </recommendedName>
</protein>
<dbReference type="EMBL" id="MKIR01000024">
    <property type="protein sequence ID" value="OFI48448.1"/>
    <property type="molecule type" value="Genomic_DNA"/>
</dbReference>
<name>A0A1E8GLR2_9LACT</name>
<keyword evidence="15" id="KW-1185">Reference proteome</keyword>
<sequence length="380" mass="42074">MINFSINRTAFLNSLKIVKLAISSKVVIPALSKVKISVDNEGLTLTGSNGQISIEHFLPVADENAGMVVNGSGAILLEAAFFDSIVSNLPEVTFDFKEIEQNQVLITSGKSEITLKGLDSENYPRIQEISTENPLKINVGLLKSIFSETSFAASTQESRPILTGVHLLLLENQKLKAVATDSHRLSQRVVTLEKLSENFDVVIPNKSVNGFKSVFSDDTDEIEVFLSDSQVLFRNDTTSFYTRLVEGNYPETNRLIPNDSDYTLDLTFDTASLRHTMDRARLLSSATQNGTVKLTIENDKIIASVNSPEVGSVHEEIDAIKYEGEDLVISFNPQFMIDALKVIQEPEVRIRFISGVRPFTLVPNSESVDFIQLITPVRTN</sequence>
<evidence type="ECO:0000256" key="2">
    <source>
        <dbReference type="ARBA" id="ARBA00010752"/>
    </source>
</evidence>
<gene>
    <name evidence="14" type="ORF">BG261_05945</name>
</gene>
<keyword evidence="9" id="KW-0238">DNA-binding</keyword>
<evidence type="ECO:0000313" key="14">
    <source>
        <dbReference type="EMBL" id="OFI48448.1"/>
    </source>
</evidence>
<dbReference type="GO" id="GO:0009360">
    <property type="term" value="C:DNA polymerase III complex"/>
    <property type="evidence" value="ECO:0007669"/>
    <property type="project" value="InterPro"/>
</dbReference>
<evidence type="ECO:0000259" key="12">
    <source>
        <dbReference type="Pfam" id="PF02767"/>
    </source>
</evidence>
<organism evidence="14 15">
    <name type="scientific">Floricoccus tropicus</name>
    <dbReference type="NCBI Taxonomy" id="1859473"/>
    <lineage>
        <taxon>Bacteria</taxon>
        <taxon>Bacillati</taxon>
        <taxon>Bacillota</taxon>
        <taxon>Bacilli</taxon>
        <taxon>Lactobacillales</taxon>
        <taxon>Streptococcaceae</taxon>
        <taxon>Floricoccus</taxon>
    </lineage>
</organism>
<dbReference type="Proteomes" id="UP000178622">
    <property type="component" value="Unassembled WGS sequence"/>
</dbReference>
<dbReference type="AlphaFoldDB" id="A0A1E8GLR2"/>
<comment type="function">
    <text evidence="10">Confers DNA tethering and processivity to DNA polymerases and other proteins. Acts as a clamp, forming a ring around DNA (a reaction catalyzed by the clamp-loading complex) which diffuses in an ATP-independent manner freely and bidirectionally along dsDNA. Initially characterized for its ability to contact the catalytic subunit of DNA polymerase III (Pol III), a complex, multichain enzyme responsible for most of the replicative synthesis in bacteria; Pol III exhibits 3'-5' exonuclease proofreading activity. The beta chain is required for initiation of replication as well as for processivity of DNA replication.</text>
</comment>
<evidence type="ECO:0000313" key="15">
    <source>
        <dbReference type="Proteomes" id="UP000178622"/>
    </source>
</evidence>
<dbReference type="PIRSF" id="PIRSF000804">
    <property type="entry name" value="DNA_pol_III_b"/>
    <property type="match status" value="1"/>
</dbReference>
<comment type="subunit">
    <text evidence="10">Forms a ring-shaped head-to-tail homodimer around DNA.</text>
</comment>
<dbReference type="CDD" id="cd00140">
    <property type="entry name" value="beta_clamp"/>
    <property type="match status" value="1"/>
</dbReference>
<accession>A0A1E8GLR2</accession>
<evidence type="ECO:0000256" key="6">
    <source>
        <dbReference type="ARBA" id="ARBA00022695"/>
    </source>
</evidence>
<feature type="domain" description="DNA polymerase III beta sliding clamp N-terminal" evidence="11">
    <location>
        <begin position="3"/>
        <end position="126"/>
    </location>
</feature>
<comment type="similarity">
    <text evidence="2 10">Belongs to the beta sliding clamp family.</text>
</comment>
<dbReference type="STRING" id="1859473.BG261_05945"/>
<comment type="caution">
    <text evidence="14">The sequence shown here is derived from an EMBL/GenBank/DDBJ whole genome shotgun (WGS) entry which is preliminary data.</text>
</comment>
<dbReference type="GO" id="GO:0003887">
    <property type="term" value="F:DNA-directed DNA polymerase activity"/>
    <property type="evidence" value="ECO:0007669"/>
    <property type="project" value="UniProtKB-UniRule"/>
</dbReference>
<dbReference type="Pfam" id="PF02768">
    <property type="entry name" value="DNA_pol3_beta_3"/>
    <property type="match status" value="1"/>
</dbReference>
<comment type="subcellular location">
    <subcellularLocation>
        <location evidence="1 10">Cytoplasm</location>
    </subcellularLocation>
</comment>
<evidence type="ECO:0000256" key="7">
    <source>
        <dbReference type="ARBA" id="ARBA00022705"/>
    </source>
</evidence>
<evidence type="ECO:0000256" key="3">
    <source>
        <dbReference type="ARBA" id="ARBA00021035"/>
    </source>
</evidence>
<dbReference type="RefSeq" id="WP_070792849.1">
    <property type="nucleotide sequence ID" value="NZ_MKIR01000024.1"/>
</dbReference>
<keyword evidence="4 10" id="KW-0963">Cytoplasm</keyword>
<dbReference type="Pfam" id="PF02767">
    <property type="entry name" value="DNA_pol3_beta_2"/>
    <property type="match status" value="1"/>
</dbReference>
<dbReference type="NCBIfam" id="TIGR00663">
    <property type="entry name" value="dnan"/>
    <property type="match status" value="1"/>
</dbReference>
<keyword evidence="8 10" id="KW-0239">DNA-directed DNA polymerase</keyword>
<evidence type="ECO:0000256" key="1">
    <source>
        <dbReference type="ARBA" id="ARBA00004496"/>
    </source>
</evidence>
<dbReference type="SMART" id="SM00480">
    <property type="entry name" value="POL3Bc"/>
    <property type="match status" value="1"/>
</dbReference>
<feature type="domain" description="DNA polymerase III beta sliding clamp central" evidence="12">
    <location>
        <begin position="137"/>
        <end position="251"/>
    </location>
</feature>
<dbReference type="SUPFAM" id="SSF55979">
    <property type="entry name" value="DNA clamp"/>
    <property type="match status" value="3"/>
</dbReference>
<evidence type="ECO:0000256" key="8">
    <source>
        <dbReference type="ARBA" id="ARBA00022932"/>
    </source>
</evidence>
<dbReference type="GO" id="GO:0006271">
    <property type="term" value="P:DNA strand elongation involved in DNA replication"/>
    <property type="evidence" value="ECO:0007669"/>
    <property type="project" value="TreeGrafter"/>
</dbReference>
<dbReference type="Gene3D" id="3.70.10.10">
    <property type="match status" value="1"/>
</dbReference>